<protein>
    <recommendedName>
        <fullName evidence="1">M23ase beta-sheet core domain-containing protein</fullName>
    </recommendedName>
</protein>
<proteinExistence type="predicted"/>
<dbReference type="Gene3D" id="2.70.70.10">
    <property type="entry name" value="Glucose Permease (Domain IIA)"/>
    <property type="match status" value="1"/>
</dbReference>
<dbReference type="Proteomes" id="UP001501490">
    <property type="component" value="Unassembled WGS sequence"/>
</dbReference>
<comment type="caution">
    <text evidence="2">The sequence shown here is derived from an EMBL/GenBank/DDBJ whole genome shotgun (WGS) entry which is preliminary data.</text>
</comment>
<dbReference type="PANTHER" id="PTHR21666">
    <property type="entry name" value="PEPTIDASE-RELATED"/>
    <property type="match status" value="1"/>
</dbReference>
<organism evidence="2 3">
    <name type="scientific">Microlunatus ginsengisoli</name>
    <dbReference type="NCBI Taxonomy" id="363863"/>
    <lineage>
        <taxon>Bacteria</taxon>
        <taxon>Bacillati</taxon>
        <taxon>Actinomycetota</taxon>
        <taxon>Actinomycetes</taxon>
        <taxon>Propionibacteriales</taxon>
        <taxon>Propionibacteriaceae</taxon>
        <taxon>Microlunatus</taxon>
    </lineage>
</organism>
<dbReference type="InterPro" id="IPR050570">
    <property type="entry name" value="Cell_wall_metabolism_enzyme"/>
</dbReference>
<keyword evidence="3" id="KW-1185">Reference proteome</keyword>
<dbReference type="InterPro" id="IPR016047">
    <property type="entry name" value="M23ase_b-sheet_dom"/>
</dbReference>
<evidence type="ECO:0000259" key="1">
    <source>
        <dbReference type="Pfam" id="PF01551"/>
    </source>
</evidence>
<name>A0ABP6ZDH7_9ACTN</name>
<evidence type="ECO:0000313" key="2">
    <source>
        <dbReference type="EMBL" id="GAA3606103.1"/>
    </source>
</evidence>
<accession>A0ABP6ZDH7</accession>
<gene>
    <name evidence="2" type="ORF">GCM10022236_04910</name>
</gene>
<dbReference type="InterPro" id="IPR011055">
    <property type="entry name" value="Dup_hybrid_motif"/>
</dbReference>
<sequence length="304" mass="30893">MFGRRPAARRALVDTKPNWLHRGLAVLAVSALGVGVAGSVALTGSAQSSSATPATAQPSVVTDVVPGVKVPDAFDARSTSVTRGNARPPVAAATAAGRLSAHAAEAEASAAESAASSGEQVADPQAIEARAEALAATASSIEKQDDTLVAKRKKAIAAAKARATKGCVPVVGGYTIAARFGDVGAWARYHTGFDFSAPIGTGLRAPTAGVVMNAGPGPASGWAGNYVVIKQADGTQVLMAHMSRVSVEVGQKVSPCDSVGAVGQTGRAFGPHMHFEVYPKGIEPGDVYKAVDPLPWLTKMHIKP</sequence>
<dbReference type="Pfam" id="PF01551">
    <property type="entry name" value="Peptidase_M23"/>
    <property type="match status" value="1"/>
</dbReference>
<reference evidence="3" key="1">
    <citation type="journal article" date="2019" name="Int. J. Syst. Evol. Microbiol.">
        <title>The Global Catalogue of Microorganisms (GCM) 10K type strain sequencing project: providing services to taxonomists for standard genome sequencing and annotation.</title>
        <authorList>
            <consortium name="The Broad Institute Genomics Platform"/>
            <consortium name="The Broad Institute Genome Sequencing Center for Infectious Disease"/>
            <person name="Wu L."/>
            <person name="Ma J."/>
        </authorList>
    </citation>
    <scope>NUCLEOTIDE SEQUENCE [LARGE SCALE GENOMIC DNA]</scope>
    <source>
        <strain evidence="3">JCM 16929</strain>
    </source>
</reference>
<dbReference type="SUPFAM" id="SSF51261">
    <property type="entry name" value="Duplicated hybrid motif"/>
    <property type="match status" value="1"/>
</dbReference>
<evidence type="ECO:0000313" key="3">
    <source>
        <dbReference type="Proteomes" id="UP001501490"/>
    </source>
</evidence>
<dbReference type="CDD" id="cd12797">
    <property type="entry name" value="M23_peptidase"/>
    <property type="match status" value="1"/>
</dbReference>
<feature type="domain" description="M23ase beta-sheet core" evidence="1">
    <location>
        <begin position="189"/>
        <end position="281"/>
    </location>
</feature>
<dbReference type="EMBL" id="BAABAB010000005">
    <property type="protein sequence ID" value="GAA3606103.1"/>
    <property type="molecule type" value="Genomic_DNA"/>
</dbReference>
<dbReference type="PANTHER" id="PTHR21666:SF270">
    <property type="entry name" value="MUREIN HYDROLASE ACTIVATOR ENVC"/>
    <property type="match status" value="1"/>
</dbReference>